<dbReference type="Pfam" id="PF13672">
    <property type="entry name" value="PP2C_2"/>
    <property type="match status" value="1"/>
</dbReference>
<organism evidence="2 3">
    <name type="scientific">Chitinophaga rupis</name>
    <dbReference type="NCBI Taxonomy" id="573321"/>
    <lineage>
        <taxon>Bacteria</taxon>
        <taxon>Pseudomonadati</taxon>
        <taxon>Bacteroidota</taxon>
        <taxon>Chitinophagia</taxon>
        <taxon>Chitinophagales</taxon>
        <taxon>Chitinophagaceae</taxon>
        <taxon>Chitinophaga</taxon>
    </lineage>
</organism>
<name>A0A1H7R5K5_9BACT</name>
<feature type="domain" description="PPM-type phosphatase" evidence="1">
    <location>
        <begin position="188"/>
        <end position="432"/>
    </location>
</feature>
<evidence type="ECO:0000313" key="2">
    <source>
        <dbReference type="EMBL" id="SEL55530.1"/>
    </source>
</evidence>
<gene>
    <name evidence="2" type="ORF">SAMN04488505_102537</name>
</gene>
<proteinExistence type="predicted"/>
<dbReference type="InterPro" id="IPR001932">
    <property type="entry name" value="PPM-type_phosphatase-like_dom"/>
</dbReference>
<dbReference type="AlphaFoldDB" id="A0A1H7R5K5"/>
<reference evidence="2 3" key="1">
    <citation type="submission" date="2016-10" db="EMBL/GenBank/DDBJ databases">
        <authorList>
            <person name="de Groot N.N."/>
        </authorList>
    </citation>
    <scope>NUCLEOTIDE SEQUENCE [LARGE SCALE GENOMIC DNA]</scope>
    <source>
        <strain evidence="2 3">DSM 21039</strain>
    </source>
</reference>
<dbReference type="EMBL" id="FOBB01000002">
    <property type="protein sequence ID" value="SEL55530.1"/>
    <property type="molecule type" value="Genomic_DNA"/>
</dbReference>
<evidence type="ECO:0000313" key="3">
    <source>
        <dbReference type="Proteomes" id="UP000198984"/>
    </source>
</evidence>
<dbReference type="STRING" id="573321.SAMN04488505_102537"/>
<dbReference type="RefSeq" id="WP_089910006.1">
    <property type="nucleotide sequence ID" value="NZ_FOBB01000002.1"/>
</dbReference>
<protein>
    <submittedName>
        <fullName evidence="2">Protein phosphatase 2C</fullName>
    </submittedName>
</protein>
<keyword evidence="3" id="KW-1185">Reference proteome</keyword>
<sequence>MVELFLKQLLAEFNIAAGKFQDSIVARLLHNAKINELTKSIAAAKNKAISIFHMYKETEEFKDAQIVLPNAVSRKHYEYRFDLFRFSNICIKEIRNLDKAGLSFDAASAKISGTPASALSVDLQVTFTCGQGEDQVEDIKIIPFIVNADPKDLWLNKPSNKNELYAKADSDKYAGSFLDKRIAVASQRGRSHAHEGAFRDDHFYVCKLPLGWEIIAVADGAGSAKFSRQGSKIATTFIAESFHDEALLTELSDHCTDYFTAAGSNAPGTAPAAEDPALKHKSSIINILYKSVRNLHAKLTTFAQQEAIQLKDLNTTLIFALIRKFDDGYTVLTFGVGDCPVNVITGNPAEVKLLNQMDIGEFGGGTRFVTMPEIFTNDIASRFAINRFEDFSRLVLMTDGVYDPKFVTENKLEDKTAWDAFFADLDGQNEDNARVDFLQNNGIEDQLLSWLNFWSKGNHDDRTLAIIY</sequence>
<accession>A0A1H7R5K5</accession>
<dbReference type="InterPro" id="IPR036457">
    <property type="entry name" value="PPM-type-like_dom_sf"/>
</dbReference>
<dbReference type="Proteomes" id="UP000198984">
    <property type="component" value="Unassembled WGS sequence"/>
</dbReference>
<evidence type="ECO:0000259" key="1">
    <source>
        <dbReference type="Pfam" id="PF13672"/>
    </source>
</evidence>
<dbReference type="SUPFAM" id="SSF81606">
    <property type="entry name" value="PP2C-like"/>
    <property type="match status" value="1"/>
</dbReference>
<dbReference type="Gene3D" id="3.60.40.10">
    <property type="entry name" value="PPM-type phosphatase domain"/>
    <property type="match status" value="1"/>
</dbReference>
<dbReference type="OrthoDB" id="963478at2"/>